<dbReference type="Gene3D" id="3.40.50.1820">
    <property type="entry name" value="alpha/beta hydrolase"/>
    <property type="match status" value="1"/>
</dbReference>
<reference evidence="1 2" key="1">
    <citation type="submission" date="2014-10" db="EMBL/GenBank/DDBJ databases">
        <title>Genome sequence of Clostridium aceticum DSM 1496.</title>
        <authorList>
            <person name="Poehlein A."/>
            <person name="Schiel-Bengelsdorf B."/>
            <person name="Gottschalk G."/>
            <person name="Duerre P."/>
            <person name="Daniel R."/>
        </authorList>
    </citation>
    <scope>NUCLEOTIDE SEQUENCE [LARGE SCALE GENOMIC DNA]</scope>
    <source>
        <strain evidence="1 2">DSM 1496</strain>
    </source>
</reference>
<dbReference type="KEGG" id="cace:CACET_c17090"/>
<keyword evidence="2" id="KW-1185">Reference proteome</keyword>
<evidence type="ECO:0000313" key="2">
    <source>
        <dbReference type="Proteomes" id="UP000035704"/>
    </source>
</evidence>
<protein>
    <submittedName>
        <fullName evidence="1">Uncharacterized protein</fullName>
    </submittedName>
</protein>
<organism evidence="1 2">
    <name type="scientific">Clostridium aceticum</name>
    <dbReference type="NCBI Taxonomy" id="84022"/>
    <lineage>
        <taxon>Bacteria</taxon>
        <taxon>Bacillati</taxon>
        <taxon>Bacillota</taxon>
        <taxon>Clostridia</taxon>
        <taxon>Eubacteriales</taxon>
        <taxon>Clostridiaceae</taxon>
        <taxon>Clostridium</taxon>
    </lineage>
</organism>
<gene>
    <name evidence="1" type="ORF">CACET_c17090</name>
</gene>
<accession>A0A0G3W9W9</accession>
<dbReference type="InterPro" id="IPR029058">
    <property type="entry name" value="AB_hydrolase_fold"/>
</dbReference>
<sequence>MSAFSSWEDVFCDTMINMRVPKVFAYMQKPFMKLHTTLKYGFESFYISPKVQIKNSGERPVMIMHSSEDPEVPFSNFERIIKNAPEHAEIWIREGYHHFIVERDNLLNPENDKAYSERILHFLNSHFGN</sequence>
<evidence type="ECO:0000313" key="1">
    <source>
        <dbReference type="EMBL" id="AKL95158.1"/>
    </source>
</evidence>
<name>A0A0G3W9W9_9CLOT</name>
<dbReference type="AlphaFoldDB" id="A0A0G3W9W9"/>
<proteinExistence type="predicted"/>
<dbReference type="STRING" id="84022.CACET_c17090"/>
<dbReference type="EMBL" id="CP009687">
    <property type="protein sequence ID" value="AKL95158.1"/>
    <property type="molecule type" value="Genomic_DNA"/>
</dbReference>
<dbReference type="SUPFAM" id="SSF53474">
    <property type="entry name" value="alpha/beta-Hydrolases"/>
    <property type="match status" value="1"/>
</dbReference>
<dbReference type="Proteomes" id="UP000035704">
    <property type="component" value="Chromosome"/>
</dbReference>
<dbReference type="PATRIC" id="fig|84022.6.peg.1703"/>